<name>A0A6L3V3U8_9BACI</name>
<proteinExistence type="predicted"/>
<evidence type="ECO:0000313" key="3">
    <source>
        <dbReference type="Proteomes" id="UP000481030"/>
    </source>
</evidence>
<protein>
    <submittedName>
        <fullName evidence="2">Z1 domain-containing protein</fullName>
    </submittedName>
</protein>
<feature type="domain" description="Putative endonuclease Z1" evidence="1">
    <location>
        <begin position="402"/>
        <end position="631"/>
    </location>
</feature>
<dbReference type="Pfam" id="PF10593">
    <property type="entry name" value="Z1"/>
    <property type="match status" value="1"/>
</dbReference>
<dbReference type="OrthoDB" id="436461at2"/>
<gene>
    <name evidence="2" type="ORF">F7731_16780</name>
</gene>
<comment type="caution">
    <text evidence="2">The sequence shown here is derived from an EMBL/GenBank/DDBJ whole genome shotgun (WGS) entry which is preliminary data.</text>
</comment>
<evidence type="ECO:0000313" key="2">
    <source>
        <dbReference type="EMBL" id="KAB2332229.1"/>
    </source>
</evidence>
<dbReference type="Proteomes" id="UP000481030">
    <property type="component" value="Unassembled WGS sequence"/>
</dbReference>
<dbReference type="EMBL" id="WBOS01000009">
    <property type="protein sequence ID" value="KAB2332229.1"/>
    <property type="molecule type" value="Genomic_DNA"/>
</dbReference>
<evidence type="ECO:0000259" key="1">
    <source>
        <dbReference type="Pfam" id="PF10593"/>
    </source>
</evidence>
<sequence length="899" mass="102002">MHQIIREEFLYTIENLYTAFKNSGFEKPLDVAMEKAQEKIIKTYGNLESKVWEGLALEAYSKYGAINVRKASSIRSNDNIPWFENTHPSYSYFWPRYEKYLIEIKKWPRDTVETIDDTTNEILKSIGNPKNKQTFDKRGLVLGHVQSGKTANFTGLINKAIDVGYKLVIVLAGMHNDLRSQTQLRLEREVVGTIDTITGEKQGVALVKTGGSQIETWTTVQEDISTNNAIGIKNLDKPILLVVKKQKDVLPKLIELISNSIKHSGMSPPVLIIDDEADQASVDSSGKTNDDPSKINRLIRELLSLFKQKSYVGYTATPFANLLIKANANHVDVGKDLYPKDFVIALPKPEGYCGPDEFFNTTGYKEDNKPMFIRNLSPEDISILDTLRTKDDAGLFTVVPKSMQEAIFAFLLSTAIRNLRGQTGEHNSMLIHTSRLTDVQNSMCGVIKEFYRKLSNDLIYNSKSEYITKLQELYENDFVEVQSSFESSSQFSVLAWEKIYKQIKFVAGKIEVMEINGESEDALEYEKYKENGLYVIAIGGNKLSRGLTLEGLTISYYYRSSSMYDTLMQMGRWFGFRKGYMDLCRIYTCEEIAENFEYLAVVMSELREEFEKLVRDGATPEEYAVKMLTHNTMTVTSPAKMGTAESPISYTGTMQQTRSFAKNKEFYMKNMEATIELINSVEQEFKTTIKGTKYHIAKDVPSHLIIDYLKKYQTISSARIVNSKKIADYISKMNRENLFEKFNIAVVDITNATLTSKKAIDNEITQWRVNLGKLSIESAVIRSIDQDKSKGISVVDLGAIVAANQEFIDIENRSTDKRENIDLRANENPLLLVYPLHPQVKSFKKLNIDFNENLVPIGLAFSFPDIIEVPVADGNLRERLKREGVYIYNNTVGKGGSND</sequence>
<accession>A0A6L3V3U8</accession>
<keyword evidence="3" id="KW-1185">Reference proteome</keyword>
<dbReference type="RefSeq" id="WP_151535959.1">
    <property type="nucleotide sequence ID" value="NZ_WBOS01000009.1"/>
</dbReference>
<dbReference type="AlphaFoldDB" id="A0A6L3V3U8"/>
<dbReference type="InterPro" id="IPR018310">
    <property type="entry name" value="Put_endonuclease_Z1-dom"/>
</dbReference>
<reference evidence="2 3" key="1">
    <citation type="journal article" date="2016" name="Antonie Van Leeuwenhoek">
        <title>Bacillus depressus sp. nov., isolated from soil of a sunflower field.</title>
        <authorList>
            <person name="Wei X."/>
            <person name="Xin D."/>
            <person name="Xin Y."/>
            <person name="Zhang H."/>
            <person name="Wang T."/>
            <person name="Zhang J."/>
        </authorList>
    </citation>
    <scope>NUCLEOTIDE SEQUENCE [LARGE SCALE GENOMIC DNA]</scope>
    <source>
        <strain evidence="2 3">BZ1</strain>
    </source>
</reference>
<organism evidence="2 3">
    <name type="scientific">Cytobacillus depressus</name>
    <dbReference type="NCBI Taxonomy" id="1602942"/>
    <lineage>
        <taxon>Bacteria</taxon>
        <taxon>Bacillati</taxon>
        <taxon>Bacillota</taxon>
        <taxon>Bacilli</taxon>
        <taxon>Bacillales</taxon>
        <taxon>Bacillaceae</taxon>
        <taxon>Cytobacillus</taxon>
    </lineage>
</organism>